<evidence type="ECO:0000256" key="1">
    <source>
        <dbReference type="SAM" id="SignalP"/>
    </source>
</evidence>
<keyword evidence="3" id="KW-1185">Reference proteome</keyword>
<dbReference type="EMBL" id="OU015568">
    <property type="protein sequence ID" value="CAG5091129.1"/>
    <property type="molecule type" value="Genomic_DNA"/>
</dbReference>
<gene>
    <name evidence="2" type="ORF">OKIOD_LOCUS4427</name>
</gene>
<evidence type="ECO:0000313" key="2">
    <source>
        <dbReference type="EMBL" id="CAG5091129.1"/>
    </source>
</evidence>
<evidence type="ECO:0000313" key="3">
    <source>
        <dbReference type="Proteomes" id="UP001158576"/>
    </source>
</evidence>
<feature type="chain" id="PRO_5046533363" evidence="1">
    <location>
        <begin position="19"/>
        <end position="202"/>
    </location>
</feature>
<accession>A0ABN7S593</accession>
<feature type="signal peptide" evidence="1">
    <location>
        <begin position="1"/>
        <end position="18"/>
    </location>
</feature>
<keyword evidence="1" id="KW-0732">Signal</keyword>
<proteinExistence type="predicted"/>
<dbReference type="Proteomes" id="UP001158576">
    <property type="component" value="Chromosome PAR"/>
</dbReference>
<organism evidence="2 3">
    <name type="scientific">Oikopleura dioica</name>
    <name type="common">Tunicate</name>
    <dbReference type="NCBI Taxonomy" id="34765"/>
    <lineage>
        <taxon>Eukaryota</taxon>
        <taxon>Metazoa</taxon>
        <taxon>Chordata</taxon>
        <taxon>Tunicata</taxon>
        <taxon>Appendicularia</taxon>
        <taxon>Copelata</taxon>
        <taxon>Oikopleuridae</taxon>
        <taxon>Oikopleura</taxon>
    </lineage>
</organism>
<name>A0ABN7S593_OIKDI</name>
<protein>
    <submittedName>
        <fullName evidence="2">Oidioi.mRNA.OKI2018_I69.PAR.g12869.t1.cds</fullName>
    </submittedName>
</protein>
<sequence length="202" mass="23203">MKLFGITLALASAQGVNNETDEQGRSYFPEPIPTDDYKPVTKTPFWPVRTLPPMDHCWKCEGENFGLCFMQHYKRYGYQPLMCPMGKVCSMTERRRGGKVEWVSMQCKDLEVCEEEQYHNVRPCPQMPSATECNQMKYGHSYEKVPSVCRKCFNPPKGAREAWDFIDRLNEADDKGENGLPVKEWMDGKDYAIPGPNPGPVY</sequence>
<reference evidence="2 3" key="1">
    <citation type="submission" date="2021-04" db="EMBL/GenBank/DDBJ databases">
        <authorList>
            <person name="Bliznina A."/>
        </authorList>
    </citation>
    <scope>NUCLEOTIDE SEQUENCE [LARGE SCALE GENOMIC DNA]</scope>
</reference>